<dbReference type="OrthoDB" id="5767026at2"/>
<dbReference type="EMBL" id="NISI01000002">
    <property type="protein sequence ID" value="OWR04840.1"/>
    <property type="molecule type" value="Genomic_DNA"/>
</dbReference>
<protein>
    <submittedName>
        <fullName evidence="2">DUF4440 domain-containing protein</fullName>
    </submittedName>
</protein>
<organism evidence="2 3">
    <name type="scientific">Roseateles puraquae</name>
    <dbReference type="NCBI Taxonomy" id="431059"/>
    <lineage>
        <taxon>Bacteria</taxon>
        <taxon>Pseudomonadati</taxon>
        <taxon>Pseudomonadota</taxon>
        <taxon>Betaproteobacteria</taxon>
        <taxon>Burkholderiales</taxon>
        <taxon>Sphaerotilaceae</taxon>
        <taxon>Roseateles</taxon>
    </lineage>
</organism>
<name>A0A254NAU5_9BURK</name>
<dbReference type="Gene3D" id="3.10.450.50">
    <property type="match status" value="1"/>
</dbReference>
<dbReference type="Proteomes" id="UP000197446">
    <property type="component" value="Unassembled WGS sequence"/>
</dbReference>
<dbReference type="SUPFAM" id="SSF54427">
    <property type="entry name" value="NTF2-like"/>
    <property type="match status" value="1"/>
</dbReference>
<keyword evidence="3" id="KW-1185">Reference proteome</keyword>
<gene>
    <name evidence="2" type="ORF">CDO81_09730</name>
</gene>
<accession>A0A254NAU5</accession>
<dbReference type="InterPro" id="IPR037401">
    <property type="entry name" value="SnoaL-like"/>
</dbReference>
<dbReference type="PANTHER" id="PTHR34957">
    <property type="entry name" value="NUCLEAR TRANSPORT FACTOR 2 (NTF2) FAMILY PROTEIN"/>
    <property type="match status" value="1"/>
</dbReference>
<comment type="caution">
    <text evidence="2">The sequence shown here is derived from an EMBL/GenBank/DDBJ whole genome shotgun (WGS) entry which is preliminary data.</text>
</comment>
<dbReference type="InterPro" id="IPR032710">
    <property type="entry name" value="NTF2-like_dom_sf"/>
</dbReference>
<dbReference type="RefSeq" id="WP_088482974.1">
    <property type="nucleotide sequence ID" value="NZ_NISI01000002.1"/>
</dbReference>
<dbReference type="PANTHER" id="PTHR34957:SF1">
    <property type="entry name" value="NUCLEAR TRANSPORT FACTOR 2 (NTF2) FAMILY PROTEIN"/>
    <property type="match status" value="1"/>
</dbReference>
<feature type="domain" description="SnoaL-like" evidence="1">
    <location>
        <begin position="20"/>
        <end position="134"/>
    </location>
</feature>
<dbReference type="AlphaFoldDB" id="A0A254NAU5"/>
<sequence length="151" mass="16306">MPPSAAKTAALLASPDDTEAQFYEALQHADLDHLMALWADDEEVACVHPGGPRLVGVAAIRAAFEAVFQRGAVHVHPERVRRLQSGDCAIHHVLERVQLPTEDTAHPPTAWVIATNVYLKTTLGWRLVLHHASPGNAGDVQELVADAGILH</sequence>
<dbReference type="Pfam" id="PF13474">
    <property type="entry name" value="SnoaL_3"/>
    <property type="match status" value="1"/>
</dbReference>
<reference evidence="2 3" key="1">
    <citation type="journal article" date="2007" name="Int. J. Syst. Evol. Microbiol.">
        <title>Description of Pelomonas aquatica sp. nov. and Pelomonas puraquae sp. nov., isolated from industrial and haemodialysis water.</title>
        <authorList>
            <person name="Gomila M."/>
            <person name="Bowien B."/>
            <person name="Falsen E."/>
            <person name="Moore E.R."/>
            <person name="Lalucat J."/>
        </authorList>
    </citation>
    <scope>NUCLEOTIDE SEQUENCE [LARGE SCALE GENOMIC DNA]</scope>
    <source>
        <strain evidence="2 3">CCUG 52769</strain>
    </source>
</reference>
<proteinExistence type="predicted"/>
<evidence type="ECO:0000259" key="1">
    <source>
        <dbReference type="Pfam" id="PF13474"/>
    </source>
</evidence>
<evidence type="ECO:0000313" key="2">
    <source>
        <dbReference type="EMBL" id="OWR04840.1"/>
    </source>
</evidence>
<evidence type="ECO:0000313" key="3">
    <source>
        <dbReference type="Proteomes" id="UP000197446"/>
    </source>
</evidence>